<sequence>MAHANLREPPASPHLVRFTQDFGQRSLLTVDTEEEFDWSAPFSRDGYGLDHLRRIAKFQQFCEGIGVSPVYLVDWPVAQSELARDIIGSAVKAGKAEIGVQLHPWVNPPYSEDVSIENSFAGNLPFSLEREKFLRLRNLIETNFEVVPRIYRAGRYGLGPNSAQMLSETGIAIDSSVRARFDYSAGHGPDYSHHPVNPYWTDTERKLIELPLTTTYWGMLRKQGGLLAPLVRRHPGLGGALSRLGLFERIALTPEGVTAEEALRGIDIALDDGLPILVLSFHSPSLAPGYTPYVRSEEELDAFYDWLRQIYAYLDRRGVQSTTVAEIMEKALV</sequence>
<keyword evidence="2" id="KW-1185">Reference proteome</keyword>
<proteinExistence type="predicted"/>
<accession>A0A7D3XBX5</accession>
<dbReference type="Proteomes" id="UP000504693">
    <property type="component" value="Chromosome"/>
</dbReference>
<dbReference type="GO" id="GO:0005975">
    <property type="term" value="P:carbohydrate metabolic process"/>
    <property type="evidence" value="ECO:0007669"/>
    <property type="project" value="InterPro"/>
</dbReference>
<dbReference type="SUPFAM" id="SSF88713">
    <property type="entry name" value="Glycoside hydrolase/deacetylase"/>
    <property type="match status" value="1"/>
</dbReference>
<evidence type="ECO:0000313" key="2">
    <source>
        <dbReference type="Proteomes" id="UP000504693"/>
    </source>
</evidence>
<dbReference type="AlphaFoldDB" id="A0A7D3XBX5"/>
<dbReference type="CDD" id="cd10935">
    <property type="entry name" value="CE4_WalW"/>
    <property type="match status" value="1"/>
</dbReference>
<evidence type="ECO:0000313" key="1">
    <source>
        <dbReference type="EMBL" id="QKG72695.1"/>
    </source>
</evidence>
<reference evidence="1 2" key="1">
    <citation type="submission" date="2020-05" db="EMBL/GenBank/DDBJ databases">
        <title>Erythrobacter mangrovi sp. nov., isolated from rhizosphere soil of mangrove plant (Kandelia candel).</title>
        <authorList>
            <person name="Ye Y.H."/>
        </authorList>
    </citation>
    <scope>NUCLEOTIDE SEQUENCE [LARGE SCALE GENOMIC DNA]</scope>
    <source>
        <strain evidence="1 2">EB310</strain>
    </source>
</reference>
<dbReference type="EMBL" id="CP053921">
    <property type="protein sequence ID" value="QKG72695.1"/>
    <property type="molecule type" value="Genomic_DNA"/>
</dbReference>
<dbReference type="Gene3D" id="3.20.20.370">
    <property type="entry name" value="Glycoside hydrolase/deacetylase"/>
    <property type="match status" value="1"/>
</dbReference>
<name>A0A7D3XBX5_9SPHN</name>
<organism evidence="1 2">
    <name type="scientific">Erythrobacter mangrovi</name>
    <dbReference type="NCBI Taxonomy" id="2739433"/>
    <lineage>
        <taxon>Bacteria</taxon>
        <taxon>Pseudomonadati</taxon>
        <taxon>Pseudomonadota</taxon>
        <taxon>Alphaproteobacteria</taxon>
        <taxon>Sphingomonadales</taxon>
        <taxon>Erythrobacteraceae</taxon>
        <taxon>Erythrobacter/Porphyrobacter group</taxon>
        <taxon>Erythrobacter</taxon>
    </lineage>
</organism>
<dbReference type="KEGG" id="emv:HQR01_07065"/>
<gene>
    <name evidence="1" type="ORF">HQR01_07065</name>
</gene>
<protein>
    <submittedName>
        <fullName evidence="1">WalW protein</fullName>
    </submittedName>
</protein>
<dbReference type="InterPro" id="IPR011330">
    <property type="entry name" value="Glyco_hydro/deAcase_b/a-brl"/>
</dbReference>